<evidence type="ECO:0000313" key="2">
    <source>
        <dbReference type="Proteomes" id="UP000325291"/>
    </source>
</evidence>
<gene>
    <name evidence="1" type="ORF">FLO80_00295</name>
</gene>
<dbReference type="RefSeq" id="WP_111362309.1">
    <property type="nucleotide sequence ID" value="NZ_VINQ01000001.1"/>
</dbReference>
<accession>A0A5A9ZU30</accession>
<dbReference type="AlphaFoldDB" id="A0A5A9ZU30"/>
<dbReference type="Proteomes" id="UP000325291">
    <property type="component" value="Unassembled WGS sequence"/>
</dbReference>
<name>A0A5A9ZU30_9RHOB</name>
<proteinExistence type="predicted"/>
<evidence type="ECO:0000313" key="1">
    <source>
        <dbReference type="EMBL" id="KAA0920659.1"/>
    </source>
</evidence>
<sequence>MILQHTIPYDVHAPRPLPGIAPLAADDWLRVDDAFAEQMTERERLIADRRAAVIALDESVRAAAEELLDMVLAQVLGTTLYARDGDAVIRPDGRRVEIDRDDPMATLGRLVQEDFCILDKRGDEHVLLGAVLCFPASWSLDEKFRRPLIGIHIPVESYDANIARRVQRLFDGVQPERPLWRFNALWYDDPALHQPRREGERRDRVDPAGAAFLRSEMQTVRRLPQSRAVVFGIHTYVLARADVEQG</sequence>
<keyword evidence="2" id="KW-1185">Reference proteome</keyword>
<comment type="caution">
    <text evidence="1">The sequence shown here is derived from an EMBL/GenBank/DDBJ whole genome shotgun (WGS) entry which is preliminary data.</text>
</comment>
<reference evidence="1 2" key="1">
    <citation type="submission" date="2019-07" db="EMBL/GenBank/DDBJ databases">
        <title>Aquicoccus porphyridii gen. nov., sp. nov., isolated from a small marine red alga, Porphyridium marinum.</title>
        <authorList>
            <person name="Liu L."/>
        </authorList>
    </citation>
    <scope>NUCLEOTIDE SEQUENCE [LARGE SCALE GENOMIC DNA]</scope>
    <source>
        <strain evidence="1 2">L1 8-17</strain>
    </source>
</reference>
<dbReference type="Pfam" id="PF11927">
    <property type="entry name" value="HODM_asu-like"/>
    <property type="match status" value="1"/>
</dbReference>
<dbReference type="InterPro" id="IPR021848">
    <property type="entry name" value="HODM_asu-like"/>
</dbReference>
<dbReference type="EMBL" id="VINQ01000001">
    <property type="protein sequence ID" value="KAA0920659.1"/>
    <property type="molecule type" value="Genomic_DNA"/>
</dbReference>
<organism evidence="1 2">
    <name type="scientific">Aquicoccus porphyridii</name>
    <dbReference type="NCBI Taxonomy" id="1852029"/>
    <lineage>
        <taxon>Bacteria</taxon>
        <taxon>Pseudomonadati</taxon>
        <taxon>Pseudomonadota</taxon>
        <taxon>Alphaproteobacteria</taxon>
        <taxon>Rhodobacterales</taxon>
        <taxon>Paracoccaceae</taxon>
        <taxon>Aquicoccus</taxon>
    </lineage>
</organism>
<protein>
    <submittedName>
        <fullName evidence="1">DUF3445 domain-containing protein</fullName>
    </submittedName>
</protein>